<dbReference type="Proteomes" id="UP000824260">
    <property type="component" value="Unassembled WGS sequence"/>
</dbReference>
<gene>
    <name evidence="2" type="ORF">IAA52_05400</name>
</gene>
<comment type="caution">
    <text evidence="2">The sequence shown here is derived from an EMBL/GenBank/DDBJ whole genome shotgun (WGS) entry which is preliminary data.</text>
</comment>
<dbReference type="Gene3D" id="3.30.420.40">
    <property type="match status" value="2"/>
</dbReference>
<reference evidence="2" key="1">
    <citation type="submission" date="2020-10" db="EMBL/GenBank/DDBJ databases">
        <authorList>
            <person name="Gilroy R."/>
        </authorList>
    </citation>
    <scope>NUCLEOTIDE SEQUENCE</scope>
    <source>
        <strain evidence="2">ChiSjej6B24-2974</strain>
    </source>
</reference>
<dbReference type="InterPro" id="IPR043129">
    <property type="entry name" value="ATPase_NBD"/>
</dbReference>
<evidence type="ECO:0000313" key="2">
    <source>
        <dbReference type="EMBL" id="HIQ82520.1"/>
    </source>
</evidence>
<dbReference type="Pfam" id="PF00480">
    <property type="entry name" value="ROK"/>
    <property type="match status" value="1"/>
</dbReference>
<dbReference type="InterPro" id="IPR000600">
    <property type="entry name" value="ROK"/>
</dbReference>
<dbReference type="AlphaFoldDB" id="A0A9D1CXH7"/>
<dbReference type="PROSITE" id="PS01125">
    <property type="entry name" value="ROK"/>
    <property type="match status" value="1"/>
</dbReference>
<evidence type="ECO:0000313" key="3">
    <source>
        <dbReference type="Proteomes" id="UP000824260"/>
    </source>
</evidence>
<comment type="similarity">
    <text evidence="1">Belongs to the ROK (NagC/XylR) family.</text>
</comment>
<dbReference type="SUPFAM" id="SSF53067">
    <property type="entry name" value="Actin-like ATPase domain"/>
    <property type="match status" value="1"/>
</dbReference>
<dbReference type="InterPro" id="IPR049874">
    <property type="entry name" value="ROK_cs"/>
</dbReference>
<evidence type="ECO:0000256" key="1">
    <source>
        <dbReference type="ARBA" id="ARBA00006479"/>
    </source>
</evidence>
<accession>A0A9D1CXH7</accession>
<dbReference type="PANTHER" id="PTHR18964:SF149">
    <property type="entry name" value="BIFUNCTIONAL UDP-N-ACETYLGLUCOSAMINE 2-EPIMERASE_N-ACETYLMANNOSAMINE KINASE"/>
    <property type="match status" value="1"/>
</dbReference>
<reference evidence="2" key="2">
    <citation type="journal article" date="2021" name="PeerJ">
        <title>Extensive microbial diversity within the chicken gut microbiome revealed by metagenomics and culture.</title>
        <authorList>
            <person name="Gilroy R."/>
            <person name="Ravi A."/>
            <person name="Getino M."/>
            <person name="Pursley I."/>
            <person name="Horton D.L."/>
            <person name="Alikhan N.F."/>
            <person name="Baker D."/>
            <person name="Gharbi K."/>
            <person name="Hall N."/>
            <person name="Watson M."/>
            <person name="Adriaenssens E.M."/>
            <person name="Foster-Nyarko E."/>
            <person name="Jarju S."/>
            <person name="Secka A."/>
            <person name="Antonio M."/>
            <person name="Oren A."/>
            <person name="Chaudhuri R.R."/>
            <person name="La Ragione R."/>
            <person name="Hildebrand F."/>
            <person name="Pallen M.J."/>
        </authorList>
    </citation>
    <scope>NUCLEOTIDE SEQUENCE</scope>
    <source>
        <strain evidence="2">ChiSjej6B24-2974</strain>
    </source>
</reference>
<sequence>MKKYVIGMDIGGSKTLCGLFDEQMRLVRVIQRPTDAELTAGEMMDALDAYARELTRGAGVPLEEVRGLGTAFPSHVDFAAGVLLETADLYQLNDTPVREMLQERLSLPVFVDNDSNAAALAEHRLGAGRGFRDMIYVSVATGVGGGLILGGDLYRGIHGCAGEIGHMFVSDSTGYPCGCGVSGCVESIASGLNMAKYAMDRIKEGAESRILDHAGTISRIDMVAVGKALAEDDPLAIEVIERGAEYLGRMFQSLYQIFDINIFVYGGGVTKLGERFVSRIIAAYRRHSQMEYRYPAQFLPAELGDNAGMIGAALLVK</sequence>
<dbReference type="PANTHER" id="PTHR18964">
    <property type="entry name" value="ROK (REPRESSOR, ORF, KINASE) FAMILY"/>
    <property type="match status" value="1"/>
</dbReference>
<organism evidence="2 3">
    <name type="scientific">Candidatus Pullichristensenella stercorigallinarum</name>
    <dbReference type="NCBI Taxonomy" id="2840909"/>
    <lineage>
        <taxon>Bacteria</taxon>
        <taxon>Bacillati</taxon>
        <taxon>Bacillota</taxon>
        <taxon>Clostridia</taxon>
        <taxon>Candidatus Pullichristensenella</taxon>
    </lineage>
</organism>
<name>A0A9D1CXH7_9FIRM</name>
<dbReference type="EMBL" id="DVFZ01000051">
    <property type="protein sequence ID" value="HIQ82520.1"/>
    <property type="molecule type" value="Genomic_DNA"/>
</dbReference>
<protein>
    <submittedName>
        <fullName evidence="2">ROK family protein</fullName>
    </submittedName>
</protein>
<proteinExistence type="inferred from homology"/>